<feature type="transmembrane region" description="Helical" evidence="1">
    <location>
        <begin position="165"/>
        <end position="181"/>
    </location>
</feature>
<evidence type="ECO:0000313" key="3">
    <source>
        <dbReference type="Proteomes" id="UP000050509"/>
    </source>
</evidence>
<gene>
    <name evidence="2" type="ORF">SE17_03640</name>
</gene>
<sequence>MQVSPATEQRRARPGGWWQEAAVARRAAVAATVLCILLACFAFVQFGTPHLADNDGYYHMRMAALMRSEGLRVEFPWLPLTILKPGAFYDHHMLFHAYLALFVGDRTPEQMLAGAKLASIIMPALAGLAIWWLLAAQGVPGAALWAIGTCAISDAFLYRMSMPRAQAASLLLLVLALHWLLRRRYALLLPLGFVYVWLYNAFPLLILLASIAVVATFATERRLEWRALAYPLAGIALGIVINPYFPENIVFI</sequence>
<protein>
    <recommendedName>
        <fullName evidence="4">Glycosyltransferase RgtA/B/C/D-like domain-containing protein</fullName>
    </recommendedName>
</protein>
<accession>A0A0P9FMI6</accession>
<keyword evidence="3" id="KW-1185">Reference proteome</keyword>
<name>A0A0P9FMI6_9CHLR</name>
<feature type="non-terminal residue" evidence="2">
    <location>
        <position position="252"/>
    </location>
</feature>
<proteinExistence type="predicted"/>
<feature type="transmembrane region" description="Helical" evidence="1">
    <location>
        <begin position="193"/>
        <end position="215"/>
    </location>
</feature>
<feature type="transmembrane region" description="Helical" evidence="1">
    <location>
        <begin position="227"/>
        <end position="245"/>
    </location>
</feature>
<keyword evidence="1" id="KW-0812">Transmembrane</keyword>
<comment type="caution">
    <text evidence="2">The sequence shown here is derived from an EMBL/GenBank/DDBJ whole genome shotgun (WGS) entry which is preliminary data.</text>
</comment>
<feature type="transmembrane region" description="Helical" evidence="1">
    <location>
        <begin position="86"/>
        <end position="103"/>
    </location>
</feature>
<dbReference type="EMBL" id="LJCR01000054">
    <property type="protein sequence ID" value="KPV54454.1"/>
    <property type="molecule type" value="Genomic_DNA"/>
</dbReference>
<dbReference type="AlphaFoldDB" id="A0A0P9FMI6"/>
<feature type="transmembrane region" description="Helical" evidence="1">
    <location>
        <begin position="27"/>
        <end position="46"/>
    </location>
</feature>
<feature type="transmembrane region" description="Helical" evidence="1">
    <location>
        <begin position="115"/>
        <end position="134"/>
    </location>
</feature>
<evidence type="ECO:0008006" key="4">
    <source>
        <dbReference type="Google" id="ProtNLM"/>
    </source>
</evidence>
<keyword evidence="1" id="KW-0472">Membrane</keyword>
<organism evidence="2 3">
    <name type="scientific">Kouleothrix aurantiaca</name>
    <dbReference type="NCBI Taxonomy" id="186479"/>
    <lineage>
        <taxon>Bacteria</taxon>
        <taxon>Bacillati</taxon>
        <taxon>Chloroflexota</taxon>
        <taxon>Chloroflexia</taxon>
        <taxon>Chloroflexales</taxon>
        <taxon>Roseiflexineae</taxon>
        <taxon>Roseiflexaceae</taxon>
        <taxon>Kouleothrix</taxon>
    </lineage>
</organism>
<evidence type="ECO:0000256" key="1">
    <source>
        <dbReference type="SAM" id="Phobius"/>
    </source>
</evidence>
<keyword evidence="1" id="KW-1133">Transmembrane helix</keyword>
<dbReference type="Proteomes" id="UP000050509">
    <property type="component" value="Unassembled WGS sequence"/>
</dbReference>
<evidence type="ECO:0000313" key="2">
    <source>
        <dbReference type="EMBL" id="KPV54454.1"/>
    </source>
</evidence>
<reference evidence="2 3" key="1">
    <citation type="submission" date="2015-09" db="EMBL/GenBank/DDBJ databases">
        <title>Draft genome sequence of Kouleothrix aurantiaca JCM 19913.</title>
        <authorList>
            <person name="Hemp J."/>
        </authorList>
    </citation>
    <scope>NUCLEOTIDE SEQUENCE [LARGE SCALE GENOMIC DNA]</scope>
    <source>
        <strain evidence="2 3">COM-B</strain>
    </source>
</reference>
<feature type="transmembrane region" description="Helical" evidence="1">
    <location>
        <begin position="140"/>
        <end position="158"/>
    </location>
</feature>